<accession>A0ABR4EVU6</accession>
<dbReference type="Proteomes" id="UP001600888">
    <property type="component" value="Unassembled WGS sequence"/>
</dbReference>
<proteinExistence type="predicted"/>
<evidence type="ECO:0000313" key="2">
    <source>
        <dbReference type="Proteomes" id="UP001600888"/>
    </source>
</evidence>
<keyword evidence="2" id="KW-1185">Reference proteome</keyword>
<reference evidence="1 2" key="1">
    <citation type="submission" date="2024-03" db="EMBL/GenBank/DDBJ databases">
        <title>A high-quality draft genome sequence of Diaporthe vaccinii, a causative agent of upright dieback and viscid rot disease in cranberry plants.</title>
        <authorList>
            <person name="Sarrasin M."/>
            <person name="Lang B.F."/>
            <person name="Burger G."/>
        </authorList>
    </citation>
    <scope>NUCLEOTIDE SEQUENCE [LARGE SCALE GENOMIC DNA]</scope>
    <source>
        <strain evidence="1 2">IS7</strain>
    </source>
</reference>
<dbReference type="Gene3D" id="3.30.70.100">
    <property type="match status" value="1"/>
</dbReference>
<gene>
    <name evidence="1" type="ORF">FJTKL_06912</name>
</gene>
<sequence length="101" mass="11541">MQPSQEDFGDARRSHSFRNVTAIRLSIIMASQTVLLWCTLHPAPEKEAEASFVREVLLGLAAKVREVEKTCLRYEVFEKNDTRGAGIVFHLLEKLVSYIMF</sequence>
<evidence type="ECO:0000313" key="1">
    <source>
        <dbReference type="EMBL" id="KAL2286560.1"/>
    </source>
</evidence>
<dbReference type="EMBL" id="JBAWTH010000024">
    <property type="protein sequence ID" value="KAL2286560.1"/>
    <property type="molecule type" value="Genomic_DNA"/>
</dbReference>
<name>A0ABR4EVU6_9PEZI</name>
<comment type="caution">
    <text evidence="1">The sequence shown here is derived from an EMBL/GenBank/DDBJ whole genome shotgun (WGS) entry which is preliminary data.</text>
</comment>
<organism evidence="1 2">
    <name type="scientific">Diaporthe vaccinii</name>
    <dbReference type="NCBI Taxonomy" id="105482"/>
    <lineage>
        <taxon>Eukaryota</taxon>
        <taxon>Fungi</taxon>
        <taxon>Dikarya</taxon>
        <taxon>Ascomycota</taxon>
        <taxon>Pezizomycotina</taxon>
        <taxon>Sordariomycetes</taxon>
        <taxon>Sordariomycetidae</taxon>
        <taxon>Diaporthales</taxon>
        <taxon>Diaporthaceae</taxon>
        <taxon>Diaporthe</taxon>
        <taxon>Diaporthe eres species complex</taxon>
    </lineage>
</organism>
<protein>
    <submittedName>
        <fullName evidence="1">Uncharacterized protein</fullName>
    </submittedName>
</protein>